<dbReference type="InterPro" id="IPR025110">
    <property type="entry name" value="AMP-bd_C"/>
</dbReference>
<evidence type="ECO:0000259" key="3">
    <source>
        <dbReference type="PROSITE" id="PS50075"/>
    </source>
</evidence>
<dbReference type="InterPro" id="IPR036736">
    <property type="entry name" value="ACP-like_sf"/>
</dbReference>
<dbReference type="InterPro" id="IPR045851">
    <property type="entry name" value="AMP-bd_C_sf"/>
</dbReference>
<gene>
    <name evidence="4" type="primary">lgrD_2</name>
    <name evidence="4" type="ORF">HEP81_01645</name>
</gene>
<dbReference type="InterPro" id="IPR010080">
    <property type="entry name" value="Thioester_reductase-like_dom"/>
</dbReference>
<dbReference type="CDD" id="cd05235">
    <property type="entry name" value="SDR_e1"/>
    <property type="match status" value="1"/>
</dbReference>
<dbReference type="EMBL" id="CP051006">
    <property type="protein sequence ID" value="QNT91974.1"/>
    <property type="molecule type" value="Genomic_DNA"/>
</dbReference>
<reference evidence="4 5" key="1">
    <citation type="submission" date="2020-04" db="EMBL/GenBank/DDBJ databases">
        <title>Characterization and engineering of Streptomyces griseofuscus DSM40191 as a potential heterologous host for expression of BGCs.</title>
        <authorList>
            <person name="Gren T."/>
            <person name="Whitford C.M."/>
            <person name="Mohite O.S."/>
            <person name="Joergensen T.S."/>
            <person name="Nielsen J.B."/>
            <person name="Lee S.Y."/>
            <person name="Weber T."/>
        </authorList>
    </citation>
    <scope>NUCLEOTIDE SEQUENCE [LARGE SCALE GENOMIC DNA]</scope>
    <source>
        <strain evidence="4 5">DSM 40191</strain>
    </source>
</reference>
<dbReference type="Pfam" id="PF07993">
    <property type="entry name" value="NAD_binding_4"/>
    <property type="match status" value="1"/>
</dbReference>
<dbReference type="Proteomes" id="UP000516422">
    <property type="component" value="Chromosome"/>
</dbReference>
<evidence type="ECO:0000313" key="5">
    <source>
        <dbReference type="Proteomes" id="UP000516422"/>
    </source>
</evidence>
<dbReference type="Pfam" id="PF13193">
    <property type="entry name" value="AMP-binding_C"/>
    <property type="match status" value="1"/>
</dbReference>
<dbReference type="PROSITE" id="PS50075">
    <property type="entry name" value="CARRIER"/>
    <property type="match status" value="1"/>
</dbReference>
<dbReference type="PROSITE" id="PS00455">
    <property type="entry name" value="AMP_BINDING"/>
    <property type="match status" value="1"/>
</dbReference>
<dbReference type="NCBIfam" id="TIGR01733">
    <property type="entry name" value="AA-adenyl-dom"/>
    <property type="match status" value="1"/>
</dbReference>
<dbReference type="SUPFAM" id="SSF56801">
    <property type="entry name" value="Acetyl-CoA synthetase-like"/>
    <property type="match status" value="1"/>
</dbReference>
<keyword evidence="1" id="KW-0596">Phosphopantetheine</keyword>
<name>A0A7H1PV94_9ACTN</name>
<proteinExistence type="predicted"/>
<evidence type="ECO:0000256" key="1">
    <source>
        <dbReference type="ARBA" id="ARBA00022450"/>
    </source>
</evidence>
<dbReference type="InterPro" id="IPR020845">
    <property type="entry name" value="AMP-binding_CS"/>
</dbReference>
<feature type="domain" description="Carrier" evidence="3">
    <location>
        <begin position="539"/>
        <end position="619"/>
    </location>
</feature>
<dbReference type="AlphaFoldDB" id="A0A7H1PV94"/>
<organism evidence="4 5">
    <name type="scientific">Streptomyces griseofuscus</name>
    <dbReference type="NCBI Taxonomy" id="146922"/>
    <lineage>
        <taxon>Bacteria</taxon>
        <taxon>Bacillati</taxon>
        <taxon>Actinomycetota</taxon>
        <taxon>Actinomycetes</taxon>
        <taxon>Kitasatosporales</taxon>
        <taxon>Streptomycetaceae</taxon>
        <taxon>Streptomyces</taxon>
    </lineage>
</organism>
<dbReference type="GeneID" id="91461252"/>
<dbReference type="NCBIfam" id="TIGR01746">
    <property type="entry name" value="Thioester-redct"/>
    <property type="match status" value="1"/>
</dbReference>
<keyword evidence="2" id="KW-0597">Phosphoprotein</keyword>
<sequence>MATPDNTTPSVLPQHARDWNRTSIDYPRAATIPLLLTEQAQARPDATAVEWADGAWSYRELVARARRGATALRAQGIDAGDVVAVAMRRSPAATAVILAVLHAGGVYLPLGPDQPADRLTQIMRDAGVRVVVHDADETVAVPDSTTAVCADDLLDHPDDADLRWWGERGADEAAYVIYTSGSTGAPKGVVCPHRGQTRLARGPGELRIRPDDRVLATTDLTFDVSCFEIFATLLNGACLLFTQDSDLLDSKALEGVVRDRQVSVMWLSAGLFHQHAHLAPHLFAGLRLLVAGGDVLSPRAVCAVLTEGRPDVFLNGYGPTENSSLSTVCRVDELSPRAENVPIGVPVAGSTAYVVREDGTVADPGETGELWLGGDGVARGYLGDQRRTADHFVEDRWSPDGVRGRLYRSGDMARWRKDGVLEFLGRRDRQVKIRGYRVELDEVESVLSAHPQVRQTAVDVVGEDAGQQLVAAVVAHGGHGQKDLTARLHEHVRDRLPGYMTPTRIALVDALPLTSSGKVDRRSLSALAAPAAPAAGDDAPSGEVEEVLAGVWRDVLHADVVGRDAHFFALGGTSLRATQITAAVRERLQVPAGFGRAMIRSLVADPSLRDFAATVRGLLDGHEDTAQPDTDFETESRLDPELRYTAPSAATPGAPRQVLLTGSTGFLGVYLVDRLLRTGTERVHCLIRADDRPQALARLAARMRRYGLDPEPLLDQVVPVPGELAESHFGLPDRDWDRLAREVDTIVHCGARVNFAYPYRALAPINVGGTRTMLELAGEHTTKPLHYISTIAVIAGFGTAGVRHVEEDTPLDHADRISLGYPETKWVAENLVVEAGRRGLPVAVHRPYEVTGTVDRGVWNTDTMMCALFRTIAETGLAPDMALPLDFVPVDYTADAITHIITHEEPDGRVYHLTNPRAARLPLLVERLTAMGYPVRTVPYEAWTEMLAKLTAQRPDHPMAPYVPMFVEPARDSEVSVKQMYTDGVFPTFSRRHTDAALAESGLVCPPVDAGLLDTYLREFRRTGFLAPPSTISPDASMSGASA</sequence>
<dbReference type="InterPro" id="IPR013120">
    <property type="entry name" value="FAR_NAD-bd"/>
</dbReference>
<dbReference type="Pfam" id="PF00501">
    <property type="entry name" value="AMP-binding"/>
    <property type="match status" value="1"/>
</dbReference>
<dbReference type="SUPFAM" id="SSF51735">
    <property type="entry name" value="NAD(P)-binding Rossmann-fold domains"/>
    <property type="match status" value="1"/>
</dbReference>
<protein>
    <submittedName>
        <fullName evidence="4">Linear gramicidin synthase subunit D</fullName>
    </submittedName>
</protein>
<dbReference type="Gene3D" id="3.30.300.30">
    <property type="match status" value="1"/>
</dbReference>
<dbReference type="PANTHER" id="PTHR44845:SF6">
    <property type="entry name" value="BETA-ALANINE-ACTIVATING ENZYME"/>
    <property type="match status" value="1"/>
</dbReference>
<dbReference type="InterPro" id="IPR036291">
    <property type="entry name" value="NAD(P)-bd_dom_sf"/>
</dbReference>
<dbReference type="Gene3D" id="2.30.38.10">
    <property type="entry name" value="Luciferase, Domain 3"/>
    <property type="match status" value="1"/>
</dbReference>
<evidence type="ECO:0000313" key="4">
    <source>
        <dbReference type="EMBL" id="QNT91974.1"/>
    </source>
</evidence>
<evidence type="ECO:0000256" key="2">
    <source>
        <dbReference type="ARBA" id="ARBA00022553"/>
    </source>
</evidence>
<dbReference type="SUPFAM" id="SSF47336">
    <property type="entry name" value="ACP-like"/>
    <property type="match status" value="1"/>
</dbReference>
<dbReference type="Pfam" id="PF00550">
    <property type="entry name" value="PP-binding"/>
    <property type="match status" value="1"/>
</dbReference>
<dbReference type="PANTHER" id="PTHR44845">
    <property type="entry name" value="CARRIER DOMAIN-CONTAINING PROTEIN"/>
    <property type="match status" value="1"/>
</dbReference>
<accession>A0A7H1PV94</accession>
<dbReference type="InterPro" id="IPR009081">
    <property type="entry name" value="PP-bd_ACP"/>
</dbReference>
<dbReference type="Gene3D" id="1.10.1200.10">
    <property type="entry name" value="ACP-like"/>
    <property type="match status" value="1"/>
</dbReference>
<dbReference type="CDD" id="cd12117">
    <property type="entry name" value="A_NRPS_Srf_like"/>
    <property type="match status" value="1"/>
</dbReference>
<dbReference type="RefSeq" id="WP_078967699.1">
    <property type="nucleotide sequence ID" value="NZ_CP051006.1"/>
</dbReference>
<dbReference type="Gene3D" id="3.40.50.720">
    <property type="entry name" value="NAD(P)-binding Rossmann-like Domain"/>
    <property type="match status" value="1"/>
</dbReference>
<dbReference type="InterPro" id="IPR000873">
    <property type="entry name" value="AMP-dep_synth/lig_dom"/>
</dbReference>
<dbReference type="Gene3D" id="3.40.50.980">
    <property type="match status" value="2"/>
</dbReference>
<dbReference type="KEGG" id="sgf:HEP81_01645"/>
<dbReference type="InterPro" id="IPR010071">
    <property type="entry name" value="AA_adenyl_dom"/>
</dbReference>